<dbReference type="RefSeq" id="WP_136818913.1">
    <property type="nucleotide sequence ID" value="NZ_BMJX01000001.1"/>
</dbReference>
<comment type="caution">
    <text evidence="1">The sequence shown here is derived from an EMBL/GenBank/DDBJ whole genome shotgun (WGS) entry which is preliminary data.</text>
</comment>
<evidence type="ECO:0000313" key="2">
    <source>
        <dbReference type="Proteomes" id="UP000309872"/>
    </source>
</evidence>
<gene>
    <name evidence="1" type="ORF">FAZ19_01940</name>
</gene>
<dbReference type="Proteomes" id="UP000309872">
    <property type="component" value="Unassembled WGS sequence"/>
</dbReference>
<evidence type="ECO:0000313" key="1">
    <source>
        <dbReference type="EMBL" id="TJY68044.1"/>
    </source>
</evidence>
<sequence>MELIKGDWVGFNTIFYHEKTGKFSKNISDVIDYGNIEIDKEGLSAYLDYGYSVFGYTPVKYVKFLLPFQSLQVKSGTVEVCDNEDETVHKIGITTKEEFVIEKIEDNINSWASTFPEDIIIPTSGGFDSRFLNMLVKDKSRIHAYTYGTSFNQNKSRETVYAKLLSDRLGIKWTRINLEKFNSYTDEWYAIFGPSAGASGTYHIEFFEKIFNIEKSRLCLLSGIIGDAWAGAVNISPVSDLMDYKVLGHTHGMNADYLKATGVDYSSIIEPIYDKQKDNLKDPDYRIIATMRTKMMLLKFLISIPQRYNFEGYSPFLEEDIALAMLNLPKDRKHNRIWQRDFFKRHNVLFEEEKHSYTYQNSLNYDVIKKHGLKPLNIQLLKEHFKKDYIEWVNRKISGISAREAIFQTLMHTPKIKGMMKMLRFKNELMAAYFAYITIKPIENLLNLRNESAKS</sequence>
<reference evidence="1 2" key="1">
    <citation type="submission" date="2019-04" db="EMBL/GenBank/DDBJ databases">
        <title>Sphingobacterium olei sp. nov., isolated from oil-contaminated soil.</title>
        <authorList>
            <person name="Liu B."/>
        </authorList>
    </citation>
    <scope>NUCLEOTIDE SEQUENCE [LARGE SCALE GENOMIC DNA]</scope>
    <source>
        <strain evidence="1 2">Y3L14</strain>
    </source>
</reference>
<organism evidence="1 2">
    <name type="scientific">Sphingobacterium alkalisoli</name>
    <dbReference type="NCBI Taxonomy" id="1874115"/>
    <lineage>
        <taxon>Bacteria</taxon>
        <taxon>Pseudomonadati</taxon>
        <taxon>Bacteroidota</taxon>
        <taxon>Sphingobacteriia</taxon>
        <taxon>Sphingobacteriales</taxon>
        <taxon>Sphingobacteriaceae</taxon>
        <taxon>Sphingobacterium</taxon>
    </lineage>
</organism>
<dbReference type="Gene3D" id="3.40.50.620">
    <property type="entry name" value="HUPs"/>
    <property type="match status" value="1"/>
</dbReference>
<evidence type="ECO:0008006" key="3">
    <source>
        <dbReference type="Google" id="ProtNLM"/>
    </source>
</evidence>
<keyword evidence="2" id="KW-1185">Reference proteome</keyword>
<dbReference type="OrthoDB" id="693367at2"/>
<accession>A0A4U0H9I4</accession>
<dbReference type="AlphaFoldDB" id="A0A4U0H9I4"/>
<dbReference type="InterPro" id="IPR014729">
    <property type="entry name" value="Rossmann-like_a/b/a_fold"/>
</dbReference>
<dbReference type="SUPFAM" id="SSF52402">
    <property type="entry name" value="Adenine nucleotide alpha hydrolases-like"/>
    <property type="match status" value="1"/>
</dbReference>
<dbReference type="EMBL" id="SUKA01000001">
    <property type="protein sequence ID" value="TJY68044.1"/>
    <property type="molecule type" value="Genomic_DNA"/>
</dbReference>
<protein>
    <recommendedName>
        <fullName evidence="3">Asparagine synthetase domain-containing protein</fullName>
    </recommendedName>
</protein>
<proteinExistence type="predicted"/>
<name>A0A4U0H9I4_9SPHI</name>